<dbReference type="PANTHER" id="PTHR21485">
    <property type="entry name" value="HAD SUPERFAMILY MEMBERS CMAS AND KDSC"/>
    <property type="match status" value="1"/>
</dbReference>
<evidence type="ECO:0000256" key="3">
    <source>
        <dbReference type="ARBA" id="ARBA00005141"/>
    </source>
</evidence>
<keyword evidence="8" id="KW-0479">Metal-binding</keyword>
<evidence type="ECO:0000256" key="8">
    <source>
        <dbReference type="ARBA" id="ARBA00022723"/>
    </source>
</evidence>
<keyword evidence="9" id="KW-0378">Hydrolase</keyword>
<evidence type="ECO:0000256" key="5">
    <source>
        <dbReference type="ARBA" id="ARBA00010726"/>
    </source>
</evidence>
<dbReference type="Gene3D" id="3.90.550.10">
    <property type="entry name" value="Spore Coat Polysaccharide Biosynthesis Protein SpsA, Chain A"/>
    <property type="match status" value="1"/>
</dbReference>
<dbReference type="GO" id="GO:0008781">
    <property type="term" value="F:N-acylneuraminate cytidylyltransferase activity"/>
    <property type="evidence" value="ECO:0007669"/>
    <property type="project" value="UniProtKB-EC"/>
</dbReference>
<dbReference type="SFLD" id="SFLDS00003">
    <property type="entry name" value="Haloacid_Dehalogenase"/>
    <property type="match status" value="1"/>
</dbReference>
<dbReference type="CDD" id="cd02513">
    <property type="entry name" value="CMP-NeuAc_Synthase"/>
    <property type="match status" value="1"/>
</dbReference>
<dbReference type="PANTHER" id="PTHR21485:SF3">
    <property type="entry name" value="N-ACYLNEURAMINATE CYTIDYLYLTRANSFERASE"/>
    <property type="match status" value="1"/>
</dbReference>
<comment type="catalytic activity">
    <reaction evidence="1">
        <text>an N-acylneuraminate + CTP = a CMP-N-acyl-beta-neuraminate + diphosphate</text>
        <dbReference type="Rhea" id="RHEA:11344"/>
        <dbReference type="ChEBI" id="CHEBI:33019"/>
        <dbReference type="ChEBI" id="CHEBI:37563"/>
        <dbReference type="ChEBI" id="CHEBI:60073"/>
        <dbReference type="ChEBI" id="CHEBI:68671"/>
        <dbReference type="EC" id="2.7.7.43"/>
    </reaction>
</comment>
<dbReference type="InterPro" id="IPR010023">
    <property type="entry name" value="KdsC_fam"/>
</dbReference>
<reference evidence="11" key="1">
    <citation type="submission" date="2020-05" db="EMBL/GenBank/DDBJ databases">
        <authorList>
            <person name="Chiriac C."/>
            <person name="Salcher M."/>
            <person name="Ghai R."/>
            <person name="Kavagutti S V."/>
        </authorList>
    </citation>
    <scope>NUCLEOTIDE SEQUENCE</scope>
</reference>
<name>A0A6J6X506_9ZZZZ</name>
<evidence type="ECO:0000256" key="6">
    <source>
        <dbReference type="ARBA" id="ARBA00011881"/>
    </source>
</evidence>
<evidence type="ECO:0000313" key="11">
    <source>
        <dbReference type="EMBL" id="CAB4790833.1"/>
    </source>
</evidence>
<gene>
    <name evidence="11" type="ORF">UFOPK2975_00596</name>
</gene>
<dbReference type="Pfam" id="PF02348">
    <property type="entry name" value="CTP_transf_3"/>
    <property type="match status" value="1"/>
</dbReference>
<organism evidence="11">
    <name type="scientific">freshwater metagenome</name>
    <dbReference type="NCBI Taxonomy" id="449393"/>
    <lineage>
        <taxon>unclassified sequences</taxon>
        <taxon>metagenomes</taxon>
        <taxon>ecological metagenomes</taxon>
    </lineage>
</organism>
<comment type="similarity">
    <text evidence="4">Belongs to the KdsC family.</text>
</comment>
<dbReference type="InterPro" id="IPR036412">
    <property type="entry name" value="HAD-like_sf"/>
</dbReference>
<sequence length="391" mass="42406">MANSTVAIIPARGGSKGIPDKNLQHVGGLPLLVRTIHALQLSSSISMVYVSTDSESIARLASAYGAAVIMRPSDLSSDSASSESALLHAIEVIESRGQQPTSIVFAQCTSPFIEPADVDGVINLLDDHDCALTVTENHAFIWRNSAEGSAVGINHNPIERLPRQMLPAEYRETGALYAFNTKEFKSAKHRFFGKIGMFKVPGNRSIEIDDLSDLELANKVAELITVMPTDKTLRDMKAVVFDFDGVLTNNLVYLDELGSETVVCSRSDGLGIQMLKESGFKLLILSKEKNKVVSARGRKLGVEVIQGCDDKRTRLVQWLSENSLRPSEVVYIGNDINDHDCMEFVGLSVAPADAHPSINSVTMWKMGNNGGSGAVRELADALLHSRNNLLG</sequence>
<dbReference type="EMBL" id="CAFAAG010000032">
    <property type="protein sequence ID" value="CAB4790833.1"/>
    <property type="molecule type" value="Genomic_DNA"/>
</dbReference>
<dbReference type="SFLD" id="SFLDG01136">
    <property type="entry name" value="C1.6:_Phosphoserine_Phosphatas"/>
    <property type="match status" value="1"/>
</dbReference>
<comment type="pathway">
    <text evidence="3">Amino-sugar metabolism; N-acetylneuraminate metabolism.</text>
</comment>
<protein>
    <recommendedName>
        <fullName evidence="7">N-acylneuraminate cytidylyltransferase</fullName>
        <ecNumber evidence="7">2.7.7.43</ecNumber>
    </recommendedName>
</protein>
<evidence type="ECO:0000256" key="7">
    <source>
        <dbReference type="ARBA" id="ARBA00012491"/>
    </source>
</evidence>
<proteinExistence type="inferred from homology"/>
<dbReference type="GO" id="GO:0016788">
    <property type="term" value="F:hydrolase activity, acting on ester bonds"/>
    <property type="evidence" value="ECO:0007669"/>
    <property type="project" value="InterPro"/>
</dbReference>
<evidence type="ECO:0000256" key="9">
    <source>
        <dbReference type="ARBA" id="ARBA00022801"/>
    </source>
</evidence>
<comment type="cofactor">
    <cofactor evidence="2">
        <name>Mg(2+)</name>
        <dbReference type="ChEBI" id="CHEBI:18420"/>
    </cofactor>
</comment>
<dbReference type="SUPFAM" id="SSF53448">
    <property type="entry name" value="Nucleotide-diphospho-sugar transferases"/>
    <property type="match status" value="1"/>
</dbReference>
<accession>A0A6J6X506</accession>
<dbReference type="InterPro" id="IPR050793">
    <property type="entry name" value="CMP-NeuNAc_synthase"/>
</dbReference>
<dbReference type="InterPro" id="IPR003329">
    <property type="entry name" value="Cytidylyl_trans"/>
</dbReference>
<evidence type="ECO:0000256" key="10">
    <source>
        <dbReference type="ARBA" id="ARBA00022842"/>
    </source>
</evidence>
<dbReference type="GO" id="GO:0006054">
    <property type="term" value="P:N-acetylneuraminate metabolic process"/>
    <property type="evidence" value="ECO:0007669"/>
    <property type="project" value="UniProtKB-UniPathway"/>
</dbReference>
<dbReference type="Gene3D" id="3.40.50.1000">
    <property type="entry name" value="HAD superfamily/HAD-like"/>
    <property type="match status" value="1"/>
</dbReference>
<evidence type="ECO:0000256" key="4">
    <source>
        <dbReference type="ARBA" id="ARBA00005893"/>
    </source>
</evidence>
<comment type="subunit">
    <text evidence="6">Homotetramer.</text>
</comment>
<dbReference type="EC" id="2.7.7.43" evidence="7"/>
<keyword evidence="10" id="KW-0460">Magnesium</keyword>
<dbReference type="Pfam" id="PF08282">
    <property type="entry name" value="Hydrolase_3"/>
    <property type="match status" value="1"/>
</dbReference>
<evidence type="ECO:0000256" key="1">
    <source>
        <dbReference type="ARBA" id="ARBA00001862"/>
    </source>
</evidence>
<dbReference type="SUPFAM" id="SSF56784">
    <property type="entry name" value="HAD-like"/>
    <property type="match status" value="1"/>
</dbReference>
<dbReference type="SFLD" id="SFLDG01138">
    <property type="entry name" value="C1.6.2:_Deoxy-d-mannose-octulo"/>
    <property type="match status" value="1"/>
</dbReference>
<comment type="similarity">
    <text evidence="5">Belongs to the CMP-NeuNAc synthase family.</text>
</comment>
<dbReference type="InterPro" id="IPR029044">
    <property type="entry name" value="Nucleotide-diphossugar_trans"/>
</dbReference>
<dbReference type="InterPro" id="IPR023214">
    <property type="entry name" value="HAD_sf"/>
</dbReference>
<evidence type="ECO:0000256" key="2">
    <source>
        <dbReference type="ARBA" id="ARBA00001946"/>
    </source>
</evidence>
<dbReference type="AlphaFoldDB" id="A0A6J6X506"/>
<dbReference type="UniPathway" id="UPA00628"/>
<dbReference type="GO" id="GO:0046872">
    <property type="term" value="F:metal ion binding"/>
    <property type="evidence" value="ECO:0007669"/>
    <property type="project" value="UniProtKB-KW"/>
</dbReference>